<protein>
    <submittedName>
        <fullName evidence="1">Uncharacterized protein</fullName>
    </submittedName>
</protein>
<name>X1ID34_9ZZZZ</name>
<organism evidence="1">
    <name type="scientific">marine sediment metagenome</name>
    <dbReference type="NCBI Taxonomy" id="412755"/>
    <lineage>
        <taxon>unclassified sequences</taxon>
        <taxon>metagenomes</taxon>
        <taxon>ecological metagenomes</taxon>
    </lineage>
</organism>
<reference evidence="1" key="1">
    <citation type="journal article" date="2014" name="Front. Microbiol.">
        <title>High frequency of phylogenetically diverse reductive dehalogenase-homologous genes in deep subseafloor sedimentary metagenomes.</title>
        <authorList>
            <person name="Kawai M."/>
            <person name="Futagami T."/>
            <person name="Toyoda A."/>
            <person name="Takaki Y."/>
            <person name="Nishi S."/>
            <person name="Hori S."/>
            <person name="Arai W."/>
            <person name="Tsubouchi T."/>
            <person name="Morono Y."/>
            <person name="Uchiyama I."/>
            <person name="Ito T."/>
            <person name="Fujiyama A."/>
            <person name="Inagaki F."/>
            <person name="Takami H."/>
        </authorList>
    </citation>
    <scope>NUCLEOTIDE SEQUENCE</scope>
    <source>
        <strain evidence="1">Expedition CK06-06</strain>
    </source>
</reference>
<gene>
    <name evidence="1" type="ORF">S03H2_64560</name>
</gene>
<accession>X1ID34</accession>
<sequence>MFTFSTLIPVQANSKVDVGDKFFYKSTEELTLSYDGEITRKRAEYEYVLEVMYVENYSIGCRKLSSGSI</sequence>
<dbReference type="EMBL" id="BARU01041951">
    <property type="protein sequence ID" value="GAH79592.1"/>
    <property type="molecule type" value="Genomic_DNA"/>
</dbReference>
<dbReference type="AlphaFoldDB" id="X1ID34"/>
<comment type="caution">
    <text evidence="1">The sequence shown here is derived from an EMBL/GenBank/DDBJ whole genome shotgun (WGS) entry which is preliminary data.</text>
</comment>
<proteinExistence type="predicted"/>
<evidence type="ECO:0000313" key="1">
    <source>
        <dbReference type="EMBL" id="GAH79592.1"/>
    </source>
</evidence>